<feature type="domain" description="ATP-grasp" evidence="10">
    <location>
        <begin position="118"/>
        <end position="308"/>
    </location>
</feature>
<dbReference type="Pfam" id="PF00289">
    <property type="entry name" value="Biotin_carb_N"/>
    <property type="match status" value="1"/>
</dbReference>
<evidence type="ECO:0000256" key="1">
    <source>
        <dbReference type="ARBA" id="ARBA00001953"/>
    </source>
</evidence>
<dbReference type="SUPFAM" id="SSF52440">
    <property type="entry name" value="PreATP-grasp domain"/>
    <property type="match status" value="1"/>
</dbReference>
<dbReference type="EC" id="6.3.4.14" evidence="2"/>
<proteinExistence type="predicted"/>
<dbReference type="PROSITE" id="PS50975">
    <property type="entry name" value="ATP_GRASP"/>
    <property type="match status" value="1"/>
</dbReference>
<dbReference type="PANTHER" id="PTHR18866:SF126">
    <property type="entry name" value="BIOTIN CARBOXYLASE"/>
    <property type="match status" value="1"/>
</dbReference>
<keyword evidence="3" id="KW-0436">Ligase</keyword>
<dbReference type="PROSITE" id="PS00867">
    <property type="entry name" value="CPSASE_2"/>
    <property type="match status" value="1"/>
</dbReference>
<keyword evidence="13" id="KW-1185">Reference proteome</keyword>
<dbReference type="GO" id="GO:0004075">
    <property type="term" value="F:biotin carboxylase activity"/>
    <property type="evidence" value="ECO:0007669"/>
    <property type="project" value="UniProtKB-EC"/>
</dbReference>
<dbReference type="FunFam" id="2.40.50.100:FF:000003">
    <property type="entry name" value="Acetyl-CoA carboxylase biotin carboxyl carrier protein"/>
    <property type="match status" value="1"/>
</dbReference>
<evidence type="ECO:0000256" key="6">
    <source>
        <dbReference type="ARBA" id="ARBA00023267"/>
    </source>
</evidence>
<dbReference type="Pfam" id="PF00364">
    <property type="entry name" value="Biotin_lipoyl"/>
    <property type="match status" value="1"/>
</dbReference>
<dbReference type="InterPro" id="IPR016185">
    <property type="entry name" value="PreATP-grasp_dom_sf"/>
</dbReference>
<dbReference type="InterPro" id="IPR048429">
    <property type="entry name" value="MCC_alpha_BT"/>
</dbReference>
<evidence type="ECO:0000259" key="11">
    <source>
        <dbReference type="PROSITE" id="PS50979"/>
    </source>
</evidence>
<dbReference type="EMBL" id="MIHC01000018">
    <property type="protein sequence ID" value="ODR06272.1"/>
    <property type="molecule type" value="Genomic_DNA"/>
</dbReference>
<dbReference type="SUPFAM" id="SSF56059">
    <property type="entry name" value="Glutathione synthetase ATP-binding domain-like"/>
    <property type="match status" value="1"/>
</dbReference>
<dbReference type="Gene3D" id="2.40.50.100">
    <property type="match status" value="1"/>
</dbReference>
<dbReference type="OrthoDB" id="9760256at2"/>
<keyword evidence="6" id="KW-0092">Biotin</keyword>
<sequence>MAITRVLVANRGEIARRVFATCRRLGLGTVAVYTEPDAAAPHVTEADLRVRLAQPNDYLNAEAIIAAARAAGADAIHPGYGFLSENADFAAAVQDAGLIWVGPPVDAVGAMGSKIESKKLMAAAGVPVLDELDPDSVTQDQLPVLVKASAGGGGRGMRVVRELSALATEVAAAQREAQNAFGDPTVFCERYLPTGHHVEVQVLADSHGTVWAVGERECSIQRRHQKIIEEAPSPLVERIAGMRDKLFHAARLAAGAIGYAGAGTVEFLADDNGEFFFLEMNTRLQVEHPVTEETTGVDLVALQLAVADGERLDAEPPAAEGYSIEARLYAEDPARGWQPQAGPVHTIDVPGVRAQFDSLGGRTGIRLDSGIVDGSTVSIHYDPMLAKVISYAPTRRQSALVLADALARTRLHGLRTNRELLVNVLRHPAFLDGATDTAFFDTHGLAGLAAPLADECVVRLSATAAALADAAHNRATAAVFGSLPSGWRNLPSGYQVKTYRDDQDTEHRIEYRFTRTGLVLAGDGSVQLVSVTPDEVVLTDADGVGCRFTVARHGRDVYVDSPRGPVHLDAVPRFPDPGSSVARGSLVAPMPGSVIRVGARAGDTVTAGQPLIWLEAMKMEHTINAPADGVLTELHVDPGQQVEVGAVLARVEAPAADAAPDSDEQPKGDA</sequence>
<dbReference type="InterPro" id="IPR005481">
    <property type="entry name" value="BC-like_N"/>
</dbReference>
<dbReference type="PANTHER" id="PTHR18866">
    <property type="entry name" value="CARBOXYLASE:PYRUVATE/ACETYL-COA/PROPIONYL-COA CARBOXYLASE"/>
    <property type="match status" value="1"/>
</dbReference>
<keyword evidence="5 8" id="KW-0067">ATP-binding</keyword>
<evidence type="ECO:0000313" key="12">
    <source>
        <dbReference type="EMBL" id="ODR06272.1"/>
    </source>
</evidence>
<evidence type="ECO:0000256" key="7">
    <source>
        <dbReference type="ARBA" id="ARBA00048501"/>
    </source>
</evidence>
<evidence type="ECO:0000256" key="8">
    <source>
        <dbReference type="PROSITE-ProRule" id="PRU00409"/>
    </source>
</evidence>
<dbReference type="SUPFAM" id="SSF51230">
    <property type="entry name" value="Single hybrid motif"/>
    <property type="match status" value="1"/>
</dbReference>
<dbReference type="Pfam" id="PF21139">
    <property type="entry name" value="BT_MCC_alpha"/>
    <property type="match status" value="1"/>
</dbReference>
<comment type="cofactor">
    <cofactor evidence="1">
        <name>biotin</name>
        <dbReference type="ChEBI" id="CHEBI:57586"/>
    </cofactor>
</comment>
<organism evidence="12 13">
    <name type="scientific">Mycobacterium sherrisii</name>
    <dbReference type="NCBI Taxonomy" id="243061"/>
    <lineage>
        <taxon>Bacteria</taxon>
        <taxon>Bacillati</taxon>
        <taxon>Actinomycetota</taxon>
        <taxon>Actinomycetes</taxon>
        <taxon>Mycobacteriales</taxon>
        <taxon>Mycobacteriaceae</taxon>
        <taxon>Mycobacterium</taxon>
        <taxon>Mycobacterium simiae complex</taxon>
    </lineage>
</organism>
<comment type="catalytic activity">
    <reaction evidence="7">
        <text>N(6)-biotinyl-L-lysyl-[protein] + hydrogencarbonate + ATP = N(6)-carboxybiotinyl-L-lysyl-[protein] + ADP + phosphate + H(+)</text>
        <dbReference type="Rhea" id="RHEA:13501"/>
        <dbReference type="Rhea" id="RHEA-COMP:10505"/>
        <dbReference type="Rhea" id="RHEA-COMP:10506"/>
        <dbReference type="ChEBI" id="CHEBI:15378"/>
        <dbReference type="ChEBI" id="CHEBI:17544"/>
        <dbReference type="ChEBI" id="CHEBI:30616"/>
        <dbReference type="ChEBI" id="CHEBI:43474"/>
        <dbReference type="ChEBI" id="CHEBI:83144"/>
        <dbReference type="ChEBI" id="CHEBI:83145"/>
        <dbReference type="ChEBI" id="CHEBI:456216"/>
        <dbReference type="EC" id="6.3.4.14"/>
    </reaction>
    <physiologicalReaction direction="left-to-right" evidence="7">
        <dbReference type="Rhea" id="RHEA:13502"/>
    </physiologicalReaction>
</comment>
<dbReference type="SUPFAM" id="SSF51246">
    <property type="entry name" value="Rudiment single hybrid motif"/>
    <property type="match status" value="1"/>
</dbReference>
<accession>A0A1E3SVV5</accession>
<name>A0A1E3SVV5_9MYCO</name>
<evidence type="ECO:0000256" key="3">
    <source>
        <dbReference type="ARBA" id="ARBA00022598"/>
    </source>
</evidence>
<evidence type="ECO:0000256" key="5">
    <source>
        <dbReference type="ARBA" id="ARBA00022840"/>
    </source>
</evidence>
<evidence type="ECO:0000259" key="9">
    <source>
        <dbReference type="PROSITE" id="PS50968"/>
    </source>
</evidence>
<evidence type="ECO:0000256" key="2">
    <source>
        <dbReference type="ARBA" id="ARBA00013263"/>
    </source>
</evidence>
<feature type="domain" description="Lipoyl-binding" evidence="9">
    <location>
        <begin position="571"/>
        <end position="652"/>
    </location>
</feature>
<feature type="domain" description="Biotin carboxylation" evidence="11">
    <location>
        <begin position="2"/>
        <end position="445"/>
    </location>
</feature>
<dbReference type="PROSITE" id="PS50979">
    <property type="entry name" value="BC"/>
    <property type="match status" value="1"/>
</dbReference>
<dbReference type="CDD" id="cd06850">
    <property type="entry name" value="biotinyl_domain"/>
    <property type="match status" value="1"/>
</dbReference>
<dbReference type="InterPro" id="IPR001882">
    <property type="entry name" value="Biotin_BS"/>
</dbReference>
<evidence type="ECO:0000313" key="13">
    <source>
        <dbReference type="Proteomes" id="UP000094224"/>
    </source>
</evidence>
<dbReference type="InterPro" id="IPR005482">
    <property type="entry name" value="Biotin_COase_C"/>
</dbReference>
<dbReference type="Gene3D" id="3.30.470.20">
    <property type="entry name" value="ATP-grasp fold, B domain"/>
    <property type="match status" value="1"/>
</dbReference>
<dbReference type="InterPro" id="IPR011053">
    <property type="entry name" value="Single_hybrid_motif"/>
</dbReference>
<dbReference type="AlphaFoldDB" id="A0A1E3SVV5"/>
<dbReference type="Proteomes" id="UP000094224">
    <property type="component" value="Unassembled WGS sequence"/>
</dbReference>
<dbReference type="GO" id="GO:0046872">
    <property type="term" value="F:metal ion binding"/>
    <property type="evidence" value="ECO:0007669"/>
    <property type="project" value="InterPro"/>
</dbReference>
<keyword evidence="4 8" id="KW-0547">Nucleotide-binding</keyword>
<dbReference type="GO" id="GO:0005524">
    <property type="term" value="F:ATP binding"/>
    <property type="evidence" value="ECO:0007669"/>
    <property type="project" value="UniProtKB-UniRule"/>
</dbReference>
<dbReference type="Pfam" id="PF02785">
    <property type="entry name" value="Biotin_carb_C"/>
    <property type="match status" value="1"/>
</dbReference>
<dbReference type="Pfam" id="PF02786">
    <property type="entry name" value="CPSase_L_D2"/>
    <property type="match status" value="1"/>
</dbReference>
<dbReference type="InterPro" id="IPR000089">
    <property type="entry name" value="Biotin_lipoyl"/>
</dbReference>
<reference evidence="13" key="1">
    <citation type="submission" date="2016-09" db="EMBL/GenBank/DDBJ databases">
        <authorList>
            <person name="Greninger A.L."/>
            <person name="Jerome K.R."/>
            <person name="Mcnair B."/>
            <person name="Wallis C."/>
            <person name="Fang F."/>
        </authorList>
    </citation>
    <scope>NUCLEOTIDE SEQUENCE [LARGE SCALE GENOMIC DNA]</scope>
    <source>
        <strain evidence="13">BC1_M4</strain>
    </source>
</reference>
<dbReference type="PROSITE" id="PS50968">
    <property type="entry name" value="BIOTINYL_LIPOYL"/>
    <property type="match status" value="1"/>
</dbReference>
<evidence type="ECO:0000259" key="10">
    <source>
        <dbReference type="PROSITE" id="PS50975"/>
    </source>
</evidence>
<dbReference type="InterPro" id="IPR011054">
    <property type="entry name" value="Rudment_hybrid_motif"/>
</dbReference>
<dbReference type="SMART" id="SM00878">
    <property type="entry name" value="Biotin_carb_C"/>
    <property type="match status" value="1"/>
</dbReference>
<dbReference type="InterPro" id="IPR005479">
    <property type="entry name" value="CPAse_ATP-bd"/>
</dbReference>
<evidence type="ECO:0000256" key="4">
    <source>
        <dbReference type="ARBA" id="ARBA00022741"/>
    </source>
</evidence>
<dbReference type="InterPro" id="IPR011764">
    <property type="entry name" value="Biotin_carboxylation_dom"/>
</dbReference>
<comment type="caution">
    <text evidence="12">The sequence shown here is derived from an EMBL/GenBank/DDBJ whole genome shotgun (WGS) entry which is preliminary data.</text>
</comment>
<dbReference type="PROSITE" id="PS00188">
    <property type="entry name" value="BIOTIN"/>
    <property type="match status" value="1"/>
</dbReference>
<dbReference type="InterPro" id="IPR011761">
    <property type="entry name" value="ATP-grasp"/>
</dbReference>
<gene>
    <name evidence="12" type="ORF">BHQ21_12220</name>
</gene>
<dbReference type="RefSeq" id="WP_069400556.1">
    <property type="nucleotide sequence ID" value="NZ_JACKTB010000097.1"/>
</dbReference>
<dbReference type="STRING" id="243061.AWC25_21235"/>
<protein>
    <recommendedName>
        <fullName evidence="2">biotin carboxylase</fullName>
        <ecNumber evidence="2">6.3.4.14</ecNumber>
    </recommendedName>
</protein>
<dbReference type="InterPro" id="IPR050856">
    <property type="entry name" value="Biotin_carboxylase_complex"/>
</dbReference>